<dbReference type="EMBL" id="BACI01000120">
    <property type="protein sequence ID" value="GAA14971.1"/>
    <property type="molecule type" value="Genomic_DNA"/>
</dbReference>
<sequence length="150" mass="16485">MNVLTVAGIVPGPRYSVEATLATGIGHDGTAGRELPVRVWRYQGVVSLDHNREFRGMIRLTDVTSISFFLPDSLDHRRDPQAIHTELGVRQYVSNPGPAAIGIGPTWAETTVVDDPRGGEGRWLQTQAHIHGYGVATLELNYRIEVVTSR</sequence>
<reference evidence="1 2" key="1">
    <citation type="submission" date="2011-05" db="EMBL/GenBank/DDBJ databases">
        <title>Whole genome shotgun sequence of Gordonia alkanivorans NBRC 16433.</title>
        <authorList>
            <person name="Hosoyama A."/>
            <person name="Nakamura S."/>
            <person name="Takarada H."/>
            <person name="Tsuchikane K."/>
            <person name="Yamazaki S."/>
            <person name="Fujita N."/>
        </authorList>
    </citation>
    <scope>NUCLEOTIDE SEQUENCE [LARGE SCALE GENOMIC DNA]</scope>
    <source>
        <strain evidence="1 2">NBRC 16433</strain>
    </source>
</reference>
<gene>
    <name evidence="1" type="ORF">GOALK_120_00280</name>
</gene>
<protein>
    <submittedName>
        <fullName evidence="1">Uncharacterized protein</fullName>
    </submittedName>
</protein>
<comment type="caution">
    <text evidence="1">The sequence shown here is derived from an EMBL/GenBank/DDBJ whole genome shotgun (WGS) entry which is preliminary data.</text>
</comment>
<name>F9W282_9ACTN</name>
<evidence type="ECO:0000313" key="2">
    <source>
        <dbReference type="Proteomes" id="UP000003558"/>
    </source>
</evidence>
<dbReference type="STRING" id="1027371.GOALK_120_00280"/>
<evidence type="ECO:0000313" key="1">
    <source>
        <dbReference type="EMBL" id="GAA14971.1"/>
    </source>
</evidence>
<accession>F9W282</accession>
<dbReference type="AlphaFoldDB" id="F9W282"/>
<dbReference type="RefSeq" id="WP_006361037.1">
    <property type="nucleotide sequence ID" value="NZ_BACI01000120.1"/>
</dbReference>
<proteinExistence type="predicted"/>
<organism evidence="1 2">
    <name type="scientific">Gordonia alkanivorans NBRC 16433</name>
    <dbReference type="NCBI Taxonomy" id="1027371"/>
    <lineage>
        <taxon>Bacteria</taxon>
        <taxon>Bacillati</taxon>
        <taxon>Actinomycetota</taxon>
        <taxon>Actinomycetes</taxon>
        <taxon>Mycobacteriales</taxon>
        <taxon>Gordoniaceae</taxon>
        <taxon>Gordonia</taxon>
    </lineage>
</organism>
<dbReference type="Proteomes" id="UP000003558">
    <property type="component" value="Unassembled WGS sequence"/>
</dbReference>